<keyword evidence="2" id="KW-1185">Reference proteome</keyword>
<evidence type="ECO:0000313" key="2">
    <source>
        <dbReference type="Proteomes" id="UP000744676"/>
    </source>
</evidence>
<dbReference type="EMBL" id="QVQA01000091">
    <property type="protein sequence ID" value="KAF5096383.1"/>
    <property type="molecule type" value="Genomic_DNA"/>
</dbReference>
<organism evidence="1 2">
    <name type="scientific">Geotrichum galactomycetum</name>
    <dbReference type="NCBI Taxonomy" id="27317"/>
    <lineage>
        <taxon>Eukaryota</taxon>
        <taxon>Fungi</taxon>
        <taxon>Dikarya</taxon>
        <taxon>Ascomycota</taxon>
        <taxon>Saccharomycotina</taxon>
        <taxon>Dipodascomycetes</taxon>
        <taxon>Dipodascales</taxon>
        <taxon>Dipodascaceae</taxon>
        <taxon>Geotrichum</taxon>
    </lineage>
</organism>
<protein>
    <submittedName>
        <fullName evidence="1">Uncharacterized protein</fullName>
    </submittedName>
</protein>
<comment type="caution">
    <text evidence="1">The sequence shown here is derived from an EMBL/GenBank/DDBJ whole genome shotgun (WGS) entry which is preliminary data.</text>
</comment>
<accession>A0ACB6V329</accession>
<dbReference type="Proteomes" id="UP000744676">
    <property type="component" value="Unassembled WGS sequence"/>
</dbReference>
<name>A0ACB6V329_9ASCO</name>
<sequence>MANNEKKSEQKEQKQQQQQNSPDPDKSPFQVFVETFKTEWKKSDELQTNIKALADETGRMAESGAYKRAKEAYDKAKEGTSTASSVTGQTLKKAGEAVGNVASATWESKVMKTTRNVVSHTADSVDKATEPIRKTEIYKSVKEVIDDGSSMRYGGYEDKAKRRLRRELEEKKRLEEELKSGIKRRPVKENAEAGQNVILHENPEVKESWRESWDNFKANSTAGRKISDLQNAYEDSENGFVSTLRSITDKIGGFFEETESARVVRMFKELDPTFNQEEFLKDVRGYILPEVLDAYVKGDTDILKSWLSEAPFNIWAANAKQYKEANLYSAGRVLDIRGVDILSAKLLPPSDVPVYVIGCRAQEIHMYKNVKTDEIVAGMEDHIQLSTYAMVLTRIPENIEDPETKGWQVLELVRAGTRDWT</sequence>
<gene>
    <name evidence="1" type="ORF">D0Z00_002807</name>
</gene>
<reference evidence="1 2" key="1">
    <citation type="journal article" date="2020" name="Front. Microbiol.">
        <title>Phenotypic and Genetic Characterization of the Cheese Ripening Yeast Geotrichum candidum.</title>
        <authorList>
            <person name="Perkins V."/>
            <person name="Vignola S."/>
            <person name="Lessard M.H."/>
            <person name="Plante P.L."/>
            <person name="Corbeil J."/>
            <person name="Dugat-Bony E."/>
            <person name="Frenette M."/>
            <person name="Labrie S."/>
        </authorList>
    </citation>
    <scope>NUCLEOTIDE SEQUENCE [LARGE SCALE GENOMIC DNA]</scope>
    <source>
        <strain evidence="1 2">LMA-1147</strain>
    </source>
</reference>
<evidence type="ECO:0000313" key="1">
    <source>
        <dbReference type="EMBL" id="KAF5096383.1"/>
    </source>
</evidence>
<proteinExistence type="predicted"/>